<organism evidence="3 4">
    <name type="scientific">Solanum verrucosum</name>
    <dbReference type="NCBI Taxonomy" id="315347"/>
    <lineage>
        <taxon>Eukaryota</taxon>
        <taxon>Viridiplantae</taxon>
        <taxon>Streptophyta</taxon>
        <taxon>Embryophyta</taxon>
        <taxon>Tracheophyta</taxon>
        <taxon>Spermatophyta</taxon>
        <taxon>Magnoliopsida</taxon>
        <taxon>eudicotyledons</taxon>
        <taxon>Gunneridae</taxon>
        <taxon>Pentapetalae</taxon>
        <taxon>asterids</taxon>
        <taxon>lamiids</taxon>
        <taxon>Solanales</taxon>
        <taxon>Solanaceae</taxon>
        <taxon>Solanoideae</taxon>
        <taxon>Solaneae</taxon>
        <taxon>Solanum</taxon>
    </lineage>
</organism>
<accession>A0AAF0TFI8</accession>
<feature type="compositionally biased region" description="Basic and acidic residues" evidence="1">
    <location>
        <begin position="87"/>
        <end position="107"/>
    </location>
</feature>
<evidence type="ECO:0000313" key="2">
    <source>
        <dbReference type="EMBL" id="WMV18511.1"/>
    </source>
</evidence>
<evidence type="ECO:0000313" key="3">
    <source>
        <dbReference type="EMBL" id="WMV18517.1"/>
    </source>
</evidence>
<proteinExistence type="predicted"/>
<dbReference type="EMBL" id="CP133614">
    <property type="protein sequence ID" value="WMV18517.1"/>
    <property type="molecule type" value="Genomic_DNA"/>
</dbReference>
<sequence>TISTTKRTFVRESKSQEVPECSNKSGDCTRISCSVSQGSLLNWTMSPTDLNNRNGSRAQSPYISRLEWQLAPLQMSNDHPTRLHHTGAHETHQEHTAATSRHEKPGE</sequence>
<reference evidence="3" key="1">
    <citation type="submission" date="2023-08" db="EMBL/GenBank/DDBJ databases">
        <title>A de novo genome assembly of Solanum verrucosum Schlechtendal, a Mexican diploid species geographically isolated from the other diploid A-genome species in potato relatives.</title>
        <authorList>
            <person name="Hosaka K."/>
        </authorList>
    </citation>
    <scope>NUCLEOTIDE SEQUENCE</scope>
    <source>
        <tissue evidence="3">Young leaves</tissue>
    </source>
</reference>
<feature type="non-terminal residue" evidence="3">
    <location>
        <position position="1"/>
    </location>
</feature>
<dbReference type="Proteomes" id="UP001234989">
    <property type="component" value="Chromosome 3"/>
</dbReference>
<dbReference type="EMBL" id="CP133614">
    <property type="protein sequence ID" value="WMV18511.1"/>
    <property type="molecule type" value="Genomic_DNA"/>
</dbReference>
<evidence type="ECO:0000256" key="1">
    <source>
        <dbReference type="SAM" id="MobiDB-lite"/>
    </source>
</evidence>
<name>A0AAF0TFI8_SOLVR</name>
<evidence type="ECO:0000313" key="4">
    <source>
        <dbReference type="Proteomes" id="UP001234989"/>
    </source>
</evidence>
<dbReference type="AlphaFoldDB" id="A0AAF0TFI8"/>
<feature type="region of interest" description="Disordered" evidence="1">
    <location>
        <begin position="77"/>
        <end position="107"/>
    </location>
</feature>
<keyword evidence="4" id="KW-1185">Reference proteome</keyword>
<protein>
    <submittedName>
        <fullName evidence="3">Uncharacterized protein</fullName>
    </submittedName>
</protein>
<gene>
    <name evidence="2" type="ORF">MTR67_011896</name>
    <name evidence="3" type="ORF">MTR67_011902</name>
</gene>